<dbReference type="SUPFAM" id="SSF53448">
    <property type="entry name" value="Nucleotide-diphospho-sugar transferases"/>
    <property type="match status" value="1"/>
</dbReference>
<feature type="transmembrane region" description="Helical" evidence="1">
    <location>
        <begin position="330"/>
        <end position="351"/>
    </location>
</feature>
<gene>
    <name evidence="3" type="ORF">A0Y59_05770</name>
</gene>
<keyword evidence="1" id="KW-0472">Membrane</keyword>
<accession>A0A7U8AQG2</accession>
<dbReference type="CDD" id="cd00761">
    <property type="entry name" value="Glyco_tranf_GTA_type"/>
    <property type="match status" value="1"/>
</dbReference>
<evidence type="ECO:0000256" key="1">
    <source>
        <dbReference type="SAM" id="Phobius"/>
    </source>
</evidence>
<dbReference type="EMBL" id="AABVCV010000009">
    <property type="protein sequence ID" value="EAJ1254692.1"/>
    <property type="molecule type" value="Genomic_DNA"/>
</dbReference>
<dbReference type="Gene3D" id="3.90.550.10">
    <property type="entry name" value="Spore Coat Polysaccharide Biosynthesis Protein SpsA, Chain A"/>
    <property type="match status" value="1"/>
</dbReference>
<dbReference type="Pfam" id="PF00535">
    <property type="entry name" value="Glycos_transf_2"/>
    <property type="match status" value="1"/>
</dbReference>
<feature type="domain" description="Glycosyltransferase 2-like" evidence="2">
    <location>
        <begin position="3"/>
        <end position="164"/>
    </location>
</feature>
<dbReference type="PANTHER" id="PTHR22916">
    <property type="entry name" value="GLYCOSYLTRANSFERASE"/>
    <property type="match status" value="1"/>
</dbReference>
<keyword evidence="1" id="KW-0812">Transmembrane</keyword>
<dbReference type="InterPro" id="IPR001173">
    <property type="entry name" value="Glyco_trans_2-like"/>
</dbReference>
<name>A0A7U8AQG2_CAMLA</name>
<comment type="caution">
    <text evidence="3">The sequence shown here is derived from an EMBL/GenBank/DDBJ whole genome shotgun (WGS) entry which is preliminary data.</text>
</comment>
<protein>
    <submittedName>
        <fullName evidence="3">Glycosyltransferase family 2 protein</fullName>
    </submittedName>
</protein>
<dbReference type="InterPro" id="IPR029044">
    <property type="entry name" value="Nucleotide-diphossugar_trans"/>
</dbReference>
<evidence type="ECO:0000313" key="3">
    <source>
        <dbReference type="EMBL" id="EAJ1254692.1"/>
    </source>
</evidence>
<proteinExistence type="predicted"/>
<evidence type="ECO:0000259" key="2">
    <source>
        <dbReference type="Pfam" id="PF00535"/>
    </source>
</evidence>
<keyword evidence="3" id="KW-0808">Transferase</keyword>
<dbReference type="AlphaFoldDB" id="A0A7U8AQG2"/>
<dbReference type="PANTHER" id="PTHR22916:SF3">
    <property type="entry name" value="UDP-GLCNAC:BETAGAL BETA-1,3-N-ACETYLGLUCOSAMINYLTRANSFERASE-LIKE PROTEIN 1"/>
    <property type="match status" value="1"/>
</dbReference>
<dbReference type="GO" id="GO:0016758">
    <property type="term" value="F:hexosyltransferase activity"/>
    <property type="evidence" value="ECO:0007669"/>
    <property type="project" value="UniProtKB-ARBA"/>
</dbReference>
<organism evidence="3 4">
    <name type="scientific">Campylobacter lari</name>
    <dbReference type="NCBI Taxonomy" id="201"/>
    <lineage>
        <taxon>Bacteria</taxon>
        <taxon>Pseudomonadati</taxon>
        <taxon>Campylobacterota</taxon>
        <taxon>Epsilonproteobacteria</taxon>
        <taxon>Campylobacterales</taxon>
        <taxon>Campylobacteraceae</taxon>
        <taxon>Campylobacter</taxon>
    </lineage>
</organism>
<reference evidence="3 4" key="1">
    <citation type="submission" date="2018-05" db="EMBL/GenBank/DDBJ databases">
        <authorList>
            <consortium name="PulseNet: The National Subtyping Network for Foodborne Disease Surveillance"/>
            <person name="Tarr C.L."/>
            <person name="Trees E."/>
            <person name="Katz L.S."/>
            <person name="Carleton-Romer H.A."/>
            <person name="Stroika S."/>
            <person name="Kucerova Z."/>
            <person name="Roache K.F."/>
            <person name="Sabol A.L."/>
            <person name="Besser J."/>
            <person name="Gerner-Smidt P."/>
        </authorList>
    </citation>
    <scope>NUCLEOTIDE SEQUENCE [LARGE SCALE GENOMIC DNA]</scope>
    <source>
        <strain evidence="3 4">1988D-2602</strain>
    </source>
</reference>
<dbReference type="Proteomes" id="UP000533324">
    <property type="component" value="Unassembled WGS sequence"/>
</dbReference>
<evidence type="ECO:0000313" key="4">
    <source>
        <dbReference type="Proteomes" id="UP000533324"/>
    </source>
</evidence>
<sequence>MISILTPCFNHEKYIKYFIQSILEQSFENFELIIVDDCSNDDSVKEIQKFQDPRIKFIKHDFNQGINGALNTAFENSSGDYIVFCASDDMLEKNALEKIYQIFNSLEVDVIYPSMSVINDENIEISKSFITQRSNLEALRYLFFKGNCFFSPGMAVKKEVFKKIYPLPNALCNHQDTQMHISLLTQKAKIHFSKETLVKYRIRANEANISTPNASTKARENLEIELLMDSFLKIQDIEFLKEIFKDEIKKLKIEPFENTIEFFLGRMAIESQEKTRKYWGYHKIMHFYNDKNNVKILLEKYNFTFKDLLSLSILCDDDRVEKKYRKYKKLFNYSLIFSSIITLMFICILLLGL</sequence>
<keyword evidence="1" id="KW-1133">Transmembrane helix</keyword>